<proteinExistence type="predicted"/>
<feature type="compositionally biased region" description="Basic and acidic residues" evidence="1">
    <location>
        <begin position="575"/>
        <end position="603"/>
    </location>
</feature>
<dbReference type="InterPro" id="IPR010730">
    <property type="entry name" value="HET"/>
</dbReference>
<feature type="domain" description="DUF8212" evidence="3">
    <location>
        <begin position="244"/>
        <end position="267"/>
    </location>
</feature>
<evidence type="ECO:0000259" key="2">
    <source>
        <dbReference type="Pfam" id="PF06985"/>
    </source>
</evidence>
<dbReference type="PANTHER" id="PTHR10622">
    <property type="entry name" value="HET DOMAIN-CONTAINING PROTEIN"/>
    <property type="match status" value="1"/>
</dbReference>
<gene>
    <name evidence="4" type="ORF">EJ06DRAFT_488009</name>
</gene>
<organism evidence="4 5">
    <name type="scientific">Trichodelitschia bisporula</name>
    <dbReference type="NCBI Taxonomy" id="703511"/>
    <lineage>
        <taxon>Eukaryota</taxon>
        <taxon>Fungi</taxon>
        <taxon>Dikarya</taxon>
        <taxon>Ascomycota</taxon>
        <taxon>Pezizomycotina</taxon>
        <taxon>Dothideomycetes</taxon>
        <taxon>Dothideomycetes incertae sedis</taxon>
        <taxon>Phaeotrichales</taxon>
        <taxon>Phaeotrichaceae</taxon>
        <taxon>Trichodelitschia</taxon>
    </lineage>
</organism>
<feature type="region of interest" description="Disordered" evidence="1">
    <location>
        <begin position="567"/>
        <end position="603"/>
    </location>
</feature>
<dbReference type="OrthoDB" id="2747207at2759"/>
<dbReference type="AlphaFoldDB" id="A0A6G1I524"/>
<evidence type="ECO:0000256" key="1">
    <source>
        <dbReference type="SAM" id="MobiDB-lite"/>
    </source>
</evidence>
<accession>A0A6G1I524</accession>
<dbReference type="InterPro" id="IPR058525">
    <property type="entry name" value="DUF8212"/>
</dbReference>
<name>A0A6G1I524_9PEZI</name>
<evidence type="ECO:0000259" key="3">
    <source>
        <dbReference type="Pfam" id="PF26640"/>
    </source>
</evidence>
<dbReference type="Pfam" id="PF26640">
    <property type="entry name" value="DUF8212"/>
    <property type="match status" value="1"/>
</dbReference>
<evidence type="ECO:0000313" key="5">
    <source>
        <dbReference type="Proteomes" id="UP000799640"/>
    </source>
</evidence>
<sequence>MRLLNVHTFRLKNYIDAEHAPTYTILSHTWGPREVTFEDAVAVMDDQGDKVLEFHEMPSKPESWRKIVGACKQAQSDGYEYIWIDTICIDKSSSAELSEAINSMFQWYERSFVCYAVLEDVSDPDSPFLDLHQIYGGPDSQIPVPRWFTRGWTLQELIAPKKVNFYTGGWAKIGTKESLRAKLAQVTGINEAALHNSLTIYDLTIAHRMSWAAHRQTTRLEDMAYCLIGIFRVNMPLLYGEGTKAFTRLQEELMKESDDHSLFAWETDGIPAVFNQVGILARSPRDFSKTADVVSYPPGDPHEMTNRGLRIRAAIYVDPKSLPYLILRCSFSSYPKKHIGVPLSDDSLAKGKYWRDSTQPLKMFAITPIFYAELTKTVYIHKAGQRSADSHQLRYCVLKRFPKSPDFDLLMGFVLALGQDRFAFDNHIDFTLAGAAWNLEAHTLYFKTRLDRGCKSMLVFGGPGSSKRVILCLELYNSGIAHARLVDARKGSLEKTIRDNLIPPAVLPPVTLKFGSARLSVDVKLARDVKVGDEFFEVDMEWTDDRPPRHPVSWTSRLNEREKNLGRLQSAMEGMEEREKAMRDEIERRKKLPNERIRDVDAR</sequence>
<dbReference type="EMBL" id="ML996689">
    <property type="protein sequence ID" value="KAF2403380.1"/>
    <property type="molecule type" value="Genomic_DNA"/>
</dbReference>
<dbReference type="Proteomes" id="UP000799640">
    <property type="component" value="Unassembled WGS sequence"/>
</dbReference>
<keyword evidence="5" id="KW-1185">Reference proteome</keyword>
<dbReference type="Pfam" id="PF06985">
    <property type="entry name" value="HET"/>
    <property type="match status" value="1"/>
</dbReference>
<feature type="domain" description="Heterokaryon incompatibility" evidence="2">
    <location>
        <begin position="23"/>
        <end position="127"/>
    </location>
</feature>
<evidence type="ECO:0000313" key="4">
    <source>
        <dbReference type="EMBL" id="KAF2403380.1"/>
    </source>
</evidence>
<protein>
    <submittedName>
        <fullName evidence="4">HET-domain-containing protein</fullName>
    </submittedName>
</protein>
<reference evidence="4" key="1">
    <citation type="journal article" date="2020" name="Stud. Mycol.">
        <title>101 Dothideomycetes genomes: a test case for predicting lifestyles and emergence of pathogens.</title>
        <authorList>
            <person name="Haridas S."/>
            <person name="Albert R."/>
            <person name="Binder M."/>
            <person name="Bloem J."/>
            <person name="Labutti K."/>
            <person name="Salamov A."/>
            <person name="Andreopoulos B."/>
            <person name="Baker S."/>
            <person name="Barry K."/>
            <person name="Bills G."/>
            <person name="Bluhm B."/>
            <person name="Cannon C."/>
            <person name="Castanera R."/>
            <person name="Culley D."/>
            <person name="Daum C."/>
            <person name="Ezra D."/>
            <person name="Gonzalez J."/>
            <person name="Henrissat B."/>
            <person name="Kuo A."/>
            <person name="Liang C."/>
            <person name="Lipzen A."/>
            <person name="Lutzoni F."/>
            <person name="Magnuson J."/>
            <person name="Mondo S."/>
            <person name="Nolan M."/>
            <person name="Ohm R."/>
            <person name="Pangilinan J."/>
            <person name="Park H.-J."/>
            <person name="Ramirez L."/>
            <person name="Alfaro M."/>
            <person name="Sun H."/>
            <person name="Tritt A."/>
            <person name="Yoshinaga Y."/>
            <person name="Zwiers L.-H."/>
            <person name="Turgeon B."/>
            <person name="Goodwin S."/>
            <person name="Spatafora J."/>
            <person name="Crous P."/>
            <person name="Grigoriev I."/>
        </authorList>
    </citation>
    <scope>NUCLEOTIDE SEQUENCE</scope>
    <source>
        <strain evidence="4">CBS 262.69</strain>
    </source>
</reference>
<dbReference type="PANTHER" id="PTHR10622:SF10">
    <property type="entry name" value="HET DOMAIN-CONTAINING PROTEIN"/>
    <property type="match status" value="1"/>
</dbReference>